<dbReference type="InterPro" id="IPR011987">
    <property type="entry name" value="ATPase_V1-cplx_hsu_C"/>
</dbReference>
<dbReference type="InterPro" id="IPR016024">
    <property type="entry name" value="ARM-type_fold"/>
</dbReference>
<dbReference type="OrthoDB" id="10263554at2759"/>
<accession>A0A1Y2B6I1</accession>
<comment type="caution">
    <text evidence="6">The sequence shown here is derived from an EMBL/GenBank/DDBJ whole genome shotgun (WGS) entry which is preliminary data.</text>
</comment>
<comment type="similarity">
    <text evidence="1">Belongs to the V-ATPase H subunit family.</text>
</comment>
<dbReference type="Gene3D" id="1.25.10.10">
    <property type="entry name" value="Leucine-rich Repeat Variant"/>
    <property type="match status" value="1"/>
</dbReference>
<evidence type="ECO:0000256" key="2">
    <source>
        <dbReference type="ARBA" id="ARBA00022448"/>
    </source>
</evidence>
<feature type="domain" description="ATPase V1 complex subunit H C-terminal" evidence="5">
    <location>
        <begin position="346"/>
        <end position="424"/>
    </location>
</feature>
<evidence type="ECO:0000256" key="4">
    <source>
        <dbReference type="ARBA" id="ARBA00023065"/>
    </source>
</evidence>
<dbReference type="GO" id="GO:0000329">
    <property type="term" value="C:fungal-type vacuole membrane"/>
    <property type="evidence" value="ECO:0007669"/>
    <property type="project" value="TreeGrafter"/>
</dbReference>
<evidence type="ECO:0000259" key="5">
    <source>
        <dbReference type="Pfam" id="PF11698"/>
    </source>
</evidence>
<dbReference type="Pfam" id="PF03224">
    <property type="entry name" value="V-ATPase_H_N"/>
    <property type="match status" value="1"/>
</dbReference>
<name>A0A1Y2B6I1_9FUNG</name>
<sequence length="441" mass="49245">MASPTEPKAKETLIDIAPVVAQHNKYLDDQSAAVREKAIPWEGYQKAALITEEELAQIRLFEKTPADQLKEAGQKYALLSSVSSQNFNGTTRSRTSLSSLKTGFWVWLLPHFIGKKNSDHAGNPDHTAIVAPLDPNVLFGTFVKLLQKDDEYIQLKSAKIFATLALFRKEPSLPAVDVHDLFHWLTVKLTDTNLNVVDIAIQILQTLLAVPAYRLAFYQTTGAVNNLIDAVKNNSSNPQMQYQGIYCMWTMTFVQEIAADIQRSYEVIPLFIDVAKSAIKEKVVRVIFSTIKNMLTLAPQENIIPMLGNKLLQLTETLSARKWSDTEIAEDLTFIKEELAKNINSLSTFDEYASEVRSGKLDWSPPHLSEEFWKKNAARLGEKDNELVKVLGRLILAPSSSVLVLAVAAHDVGQYVKYAPAGKKYQALIAVQKLMANSWVA</sequence>
<dbReference type="GO" id="GO:0046961">
    <property type="term" value="F:proton-transporting ATPase activity, rotational mechanism"/>
    <property type="evidence" value="ECO:0007669"/>
    <property type="project" value="InterPro"/>
</dbReference>
<protein>
    <submittedName>
        <fullName evidence="6">ARM repeat-containing protein</fullName>
    </submittedName>
</protein>
<dbReference type="AlphaFoldDB" id="A0A1Y2B6I1"/>
<reference evidence="6 7" key="1">
    <citation type="submission" date="2016-07" db="EMBL/GenBank/DDBJ databases">
        <title>Pervasive Adenine N6-methylation of Active Genes in Fungi.</title>
        <authorList>
            <consortium name="DOE Joint Genome Institute"/>
            <person name="Mondo S.J."/>
            <person name="Dannebaum R.O."/>
            <person name="Kuo R.C."/>
            <person name="Labutti K."/>
            <person name="Haridas S."/>
            <person name="Kuo A."/>
            <person name="Salamov A."/>
            <person name="Ahrendt S.R."/>
            <person name="Lipzen A."/>
            <person name="Sullivan W."/>
            <person name="Andreopoulos W.B."/>
            <person name="Clum A."/>
            <person name="Lindquist E."/>
            <person name="Daum C."/>
            <person name="Ramamoorthy G.K."/>
            <person name="Gryganskyi A."/>
            <person name="Culley D."/>
            <person name="Magnuson J.K."/>
            <person name="James T.Y."/>
            <person name="O'Malley M.A."/>
            <person name="Stajich J.E."/>
            <person name="Spatafora J.W."/>
            <person name="Visel A."/>
            <person name="Grigoriev I.V."/>
        </authorList>
    </citation>
    <scope>NUCLEOTIDE SEQUENCE [LARGE SCALE GENOMIC DNA]</scope>
    <source>
        <strain evidence="6 7">JEL800</strain>
    </source>
</reference>
<dbReference type="Proteomes" id="UP000193642">
    <property type="component" value="Unassembled WGS sequence"/>
</dbReference>
<gene>
    <name evidence="6" type="ORF">BCR33DRAFT_792570</name>
</gene>
<evidence type="ECO:0000313" key="6">
    <source>
        <dbReference type="EMBL" id="ORY30448.1"/>
    </source>
</evidence>
<keyword evidence="7" id="KW-1185">Reference proteome</keyword>
<dbReference type="Gene3D" id="1.25.40.150">
    <property type="entry name" value="V-type ATPase, subunit H, C-terminal domain"/>
    <property type="match status" value="1"/>
</dbReference>
<keyword evidence="2" id="KW-0813">Transport</keyword>
<dbReference type="SUPFAM" id="SSF48371">
    <property type="entry name" value="ARM repeat"/>
    <property type="match status" value="1"/>
</dbReference>
<dbReference type="PANTHER" id="PTHR10698:SF0">
    <property type="entry name" value="V-TYPE PROTON ATPASE SUBUNIT H"/>
    <property type="match status" value="1"/>
</dbReference>
<keyword evidence="4" id="KW-0406">Ion transport</keyword>
<dbReference type="STRING" id="329046.A0A1Y2B6I1"/>
<keyword evidence="3" id="KW-0375">Hydrogen ion transport</keyword>
<organism evidence="6 7">
    <name type="scientific">Rhizoclosmatium globosum</name>
    <dbReference type="NCBI Taxonomy" id="329046"/>
    <lineage>
        <taxon>Eukaryota</taxon>
        <taxon>Fungi</taxon>
        <taxon>Fungi incertae sedis</taxon>
        <taxon>Chytridiomycota</taxon>
        <taxon>Chytridiomycota incertae sedis</taxon>
        <taxon>Chytridiomycetes</taxon>
        <taxon>Chytridiales</taxon>
        <taxon>Chytriomycetaceae</taxon>
        <taxon>Rhizoclosmatium</taxon>
    </lineage>
</organism>
<dbReference type="InterPro" id="IPR004908">
    <property type="entry name" value="ATPase_V1-cplx_hsu"/>
</dbReference>
<proteinExistence type="inferred from homology"/>
<evidence type="ECO:0000313" key="7">
    <source>
        <dbReference type="Proteomes" id="UP000193642"/>
    </source>
</evidence>
<dbReference type="EMBL" id="MCGO01000082">
    <property type="protein sequence ID" value="ORY30448.1"/>
    <property type="molecule type" value="Genomic_DNA"/>
</dbReference>
<dbReference type="InterPro" id="IPR011989">
    <property type="entry name" value="ARM-like"/>
</dbReference>
<dbReference type="GO" id="GO:0000221">
    <property type="term" value="C:vacuolar proton-transporting V-type ATPase, V1 domain"/>
    <property type="evidence" value="ECO:0007669"/>
    <property type="project" value="InterPro"/>
</dbReference>
<evidence type="ECO:0000256" key="3">
    <source>
        <dbReference type="ARBA" id="ARBA00022781"/>
    </source>
</evidence>
<dbReference type="InterPro" id="IPR038497">
    <property type="entry name" value="ATPase_V1-cplx_hsu_C_sf"/>
</dbReference>
<evidence type="ECO:0000256" key="1">
    <source>
        <dbReference type="ARBA" id="ARBA00008613"/>
    </source>
</evidence>
<dbReference type="Pfam" id="PF11698">
    <property type="entry name" value="V-ATPase_H_C"/>
    <property type="match status" value="1"/>
</dbReference>
<dbReference type="PANTHER" id="PTHR10698">
    <property type="entry name" value="V-TYPE PROTON ATPASE SUBUNIT H"/>
    <property type="match status" value="1"/>
</dbReference>